<evidence type="ECO:0000256" key="6">
    <source>
        <dbReference type="SAM" id="MobiDB-lite"/>
    </source>
</evidence>
<dbReference type="InterPro" id="IPR039425">
    <property type="entry name" value="RNA_pol_sigma-70-like"/>
</dbReference>
<evidence type="ECO:0000259" key="7">
    <source>
        <dbReference type="Pfam" id="PF07638"/>
    </source>
</evidence>
<evidence type="ECO:0000256" key="3">
    <source>
        <dbReference type="ARBA" id="ARBA00023125"/>
    </source>
</evidence>
<keyword evidence="1" id="KW-0805">Transcription regulation</keyword>
<gene>
    <name evidence="8" type="ORF">OJF2_26690</name>
</gene>
<dbReference type="OrthoDB" id="265552at2"/>
<evidence type="ECO:0000256" key="4">
    <source>
        <dbReference type="ARBA" id="ARBA00023163"/>
    </source>
</evidence>
<evidence type="ECO:0000256" key="5">
    <source>
        <dbReference type="SAM" id="Coils"/>
    </source>
</evidence>
<dbReference type="AlphaFoldDB" id="A0A5B9W1M8"/>
<sequence>MTMLSGPTFGDELSRALLDAQRGDQVAWETVFRECYPKVRRVVRRRLDRSMRSLYDSTDFASDVMKSLAANINHLSFPSVESLIAFLAHVAEQKVIDEYRRQHALKRDISRDRRLVPSDPDEAPVQLPSAEPTASQLAQANEVHERLLARRDETERAIIQLRREGHTTADIAESTGWNIRKVQRFLKDLFDTIRD</sequence>
<protein>
    <submittedName>
        <fullName evidence="8">RNA polymerase sigma factor SigD</fullName>
    </submittedName>
</protein>
<dbReference type="RefSeq" id="WP_148594100.1">
    <property type="nucleotide sequence ID" value="NZ_CP042997.1"/>
</dbReference>
<dbReference type="InterPro" id="IPR014284">
    <property type="entry name" value="RNA_pol_sigma-70_dom"/>
</dbReference>
<feature type="domain" description="RNA polymerase sigma-70 ECF-like HTH" evidence="7">
    <location>
        <begin position="12"/>
        <end position="186"/>
    </location>
</feature>
<dbReference type="KEGG" id="agv:OJF2_26690"/>
<dbReference type="PANTHER" id="PTHR43133">
    <property type="entry name" value="RNA POLYMERASE ECF-TYPE SIGMA FACTO"/>
    <property type="match status" value="1"/>
</dbReference>
<dbReference type="GO" id="GO:0006352">
    <property type="term" value="P:DNA-templated transcription initiation"/>
    <property type="evidence" value="ECO:0007669"/>
    <property type="project" value="InterPro"/>
</dbReference>
<dbReference type="SUPFAM" id="SSF88946">
    <property type="entry name" value="Sigma2 domain of RNA polymerase sigma factors"/>
    <property type="match status" value="1"/>
</dbReference>
<keyword evidence="2" id="KW-0731">Sigma factor</keyword>
<evidence type="ECO:0000256" key="1">
    <source>
        <dbReference type="ARBA" id="ARBA00023015"/>
    </source>
</evidence>
<dbReference type="InterPro" id="IPR053812">
    <property type="entry name" value="HTH_Sigma70_ECF-like"/>
</dbReference>
<dbReference type="InterPro" id="IPR013325">
    <property type="entry name" value="RNA_pol_sigma_r2"/>
</dbReference>
<keyword evidence="9" id="KW-1185">Reference proteome</keyword>
<evidence type="ECO:0000313" key="8">
    <source>
        <dbReference type="EMBL" id="QEH34134.1"/>
    </source>
</evidence>
<dbReference type="GO" id="GO:0016987">
    <property type="term" value="F:sigma factor activity"/>
    <property type="evidence" value="ECO:0007669"/>
    <property type="project" value="UniProtKB-KW"/>
</dbReference>
<name>A0A5B9W1M8_9BACT</name>
<dbReference type="EMBL" id="CP042997">
    <property type="protein sequence ID" value="QEH34134.1"/>
    <property type="molecule type" value="Genomic_DNA"/>
</dbReference>
<reference evidence="8 9" key="1">
    <citation type="submission" date="2019-08" db="EMBL/GenBank/DDBJ databases">
        <title>Deep-cultivation of Planctomycetes and their phenomic and genomic characterization uncovers novel biology.</title>
        <authorList>
            <person name="Wiegand S."/>
            <person name="Jogler M."/>
            <person name="Boedeker C."/>
            <person name="Pinto D."/>
            <person name="Vollmers J."/>
            <person name="Rivas-Marin E."/>
            <person name="Kohn T."/>
            <person name="Peeters S.H."/>
            <person name="Heuer A."/>
            <person name="Rast P."/>
            <person name="Oberbeckmann S."/>
            <person name="Bunk B."/>
            <person name="Jeske O."/>
            <person name="Meyerdierks A."/>
            <person name="Storesund J.E."/>
            <person name="Kallscheuer N."/>
            <person name="Luecker S."/>
            <person name="Lage O.M."/>
            <person name="Pohl T."/>
            <person name="Merkel B.J."/>
            <person name="Hornburger P."/>
            <person name="Mueller R.-W."/>
            <person name="Bruemmer F."/>
            <person name="Labrenz M."/>
            <person name="Spormann A.M."/>
            <person name="Op den Camp H."/>
            <person name="Overmann J."/>
            <person name="Amann R."/>
            <person name="Jetten M.S.M."/>
            <person name="Mascher T."/>
            <person name="Medema M.H."/>
            <person name="Devos D.P."/>
            <person name="Kaster A.-K."/>
            <person name="Ovreas L."/>
            <person name="Rohde M."/>
            <person name="Galperin M.Y."/>
            <person name="Jogler C."/>
        </authorList>
    </citation>
    <scope>NUCLEOTIDE SEQUENCE [LARGE SCALE GENOMIC DNA]</scope>
    <source>
        <strain evidence="8 9">OJF2</strain>
    </source>
</reference>
<dbReference type="Gene3D" id="1.10.1740.10">
    <property type="match status" value="1"/>
</dbReference>
<keyword evidence="3" id="KW-0238">DNA-binding</keyword>
<dbReference type="Pfam" id="PF07638">
    <property type="entry name" value="Sigma70_ECF"/>
    <property type="match status" value="1"/>
</dbReference>
<dbReference type="PANTHER" id="PTHR43133:SF8">
    <property type="entry name" value="RNA POLYMERASE SIGMA FACTOR HI_1459-RELATED"/>
    <property type="match status" value="1"/>
</dbReference>
<dbReference type="NCBIfam" id="TIGR02937">
    <property type="entry name" value="sigma70-ECF"/>
    <property type="match status" value="1"/>
</dbReference>
<evidence type="ECO:0000256" key="2">
    <source>
        <dbReference type="ARBA" id="ARBA00023082"/>
    </source>
</evidence>
<proteinExistence type="predicted"/>
<evidence type="ECO:0000313" key="9">
    <source>
        <dbReference type="Proteomes" id="UP000324233"/>
    </source>
</evidence>
<accession>A0A5B9W1M8</accession>
<organism evidence="8 9">
    <name type="scientific">Aquisphaera giovannonii</name>
    <dbReference type="NCBI Taxonomy" id="406548"/>
    <lineage>
        <taxon>Bacteria</taxon>
        <taxon>Pseudomonadati</taxon>
        <taxon>Planctomycetota</taxon>
        <taxon>Planctomycetia</taxon>
        <taxon>Isosphaerales</taxon>
        <taxon>Isosphaeraceae</taxon>
        <taxon>Aquisphaera</taxon>
    </lineage>
</organism>
<keyword evidence="4" id="KW-0804">Transcription</keyword>
<feature type="coiled-coil region" evidence="5">
    <location>
        <begin position="137"/>
        <end position="164"/>
    </location>
</feature>
<feature type="region of interest" description="Disordered" evidence="6">
    <location>
        <begin position="111"/>
        <end position="135"/>
    </location>
</feature>
<dbReference type="GO" id="GO:0003677">
    <property type="term" value="F:DNA binding"/>
    <property type="evidence" value="ECO:0007669"/>
    <property type="project" value="UniProtKB-KW"/>
</dbReference>
<dbReference type="Proteomes" id="UP000324233">
    <property type="component" value="Chromosome"/>
</dbReference>
<keyword evidence="5" id="KW-0175">Coiled coil</keyword>